<evidence type="ECO:0000313" key="1">
    <source>
        <dbReference type="EMBL" id="ETO17890.1"/>
    </source>
</evidence>
<dbReference type="EMBL" id="ASPP01015815">
    <property type="protein sequence ID" value="ETO17890.1"/>
    <property type="molecule type" value="Genomic_DNA"/>
</dbReference>
<dbReference type="PANTHER" id="PTHR12311">
    <property type="entry name" value="ACTIVATOR OF BASAL TRANSCRIPTION 1"/>
    <property type="match status" value="1"/>
</dbReference>
<keyword evidence="2" id="KW-1185">Reference proteome</keyword>
<dbReference type="GO" id="GO:0000480">
    <property type="term" value="P:endonucleolytic cleavage in 5'-ETS of tricistronic rRNA transcript (SSU-rRNA, 5.8S rRNA, LSU-rRNA)"/>
    <property type="evidence" value="ECO:0007669"/>
    <property type="project" value="TreeGrafter"/>
</dbReference>
<organism evidence="1 2">
    <name type="scientific">Reticulomyxa filosa</name>
    <dbReference type="NCBI Taxonomy" id="46433"/>
    <lineage>
        <taxon>Eukaryota</taxon>
        <taxon>Sar</taxon>
        <taxon>Rhizaria</taxon>
        <taxon>Retaria</taxon>
        <taxon>Foraminifera</taxon>
        <taxon>Monothalamids</taxon>
        <taxon>Reticulomyxidae</taxon>
        <taxon>Reticulomyxa</taxon>
    </lineage>
</organism>
<gene>
    <name evidence="1" type="ORF">RFI_19417</name>
</gene>
<dbReference type="InterPro" id="IPR039119">
    <property type="entry name" value="ABT1/Esf2"/>
</dbReference>
<dbReference type="GO" id="GO:0034462">
    <property type="term" value="P:small-subunit processome assembly"/>
    <property type="evidence" value="ECO:0007669"/>
    <property type="project" value="TreeGrafter"/>
</dbReference>
<sequence length="188" mass="22558">MCIYVYIYIYICTKKKIDVEKWSECNNKAWIEIEEKKVAKIVAKKLNGTKMQAKYVNHGMKEDYIWKIHYLKGFKWHHLLEHQQNLSIVEHRQLNNCVAMEHSTSTHNISLRDPMIICRPPTPKFHLSSFQKCEKRRREEDLQLQCTLMVPHDNFVSGTFDKDMHYQWSPPLKRPRLIQQSQFQLANI</sequence>
<dbReference type="GO" id="GO:0000472">
    <property type="term" value="P:endonucleolytic cleavage to generate mature 5'-end of SSU-rRNA from (SSU-rRNA, 5.8S rRNA, LSU-rRNA)"/>
    <property type="evidence" value="ECO:0007669"/>
    <property type="project" value="TreeGrafter"/>
</dbReference>
<dbReference type="PANTHER" id="PTHR12311:SF7">
    <property type="entry name" value="ACTIVATOR OF BASAL TRANSCRIPTION 1"/>
    <property type="match status" value="1"/>
</dbReference>
<protein>
    <submittedName>
        <fullName evidence="1">Basal transcriptional activator</fullName>
    </submittedName>
</protein>
<proteinExistence type="predicted"/>
<comment type="caution">
    <text evidence="1">The sequence shown here is derived from an EMBL/GenBank/DDBJ whole genome shotgun (WGS) entry which is preliminary data.</text>
</comment>
<dbReference type="GO" id="GO:0005730">
    <property type="term" value="C:nucleolus"/>
    <property type="evidence" value="ECO:0007669"/>
    <property type="project" value="TreeGrafter"/>
</dbReference>
<dbReference type="Proteomes" id="UP000023152">
    <property type="component" value="Unassembled WGS sequence"/>
</dbReference>
<dbReference type="GO" id="GO:0003723">
    <property type="term" value="F:RNA binding"/>
    <property type="evidence" value="ECO:0007669"/>
    <property type="project" value="TreeGrafter"/>
</dbReference>
<dbReference type="AlphaFoldDB" id="X6MXV9"/>
<name>X6MXV9_RETFI</name>
<accession>X6MXV9</accession>
<dbReference type="GO" id="GO:0000447">
    <property type="term" value="P:endonucleolytic cleavage in ITS1 to separate SSU-rRNA from 5.8S rRNA and LSU-rRNA from tricistronic rRNA transcript (SSU-rRNA, 5.8S rRNA, LSU-rRNA)"/>
    <property type="evidence" value="ECO:0007669"/>
    <property type="project" value="TreeGrafter"/>
</dbReference>
<evidence type="ECO:0000313" key="2">
    <source>
        <dbReference type="Proteomes" id="UP000023152"/>
    </source>
</evidence>
<reference evidence="1 2" key="1">
    <citation type="journal article" date="2013" name="Curr. Biol.">
        <title>The Genome of the Foraminiferan Reticulomyxa filosa.</title>
        <authorList>
            <person name="Glockner G."/>
            <person name="Hulsmann N."/>
            <person name="Schleicher M."/>
            <person name="Noegel A.A."/>
            <person name="Eichinger L."/>
            <person name="Gallinger C."/>
            <person name="Pawlowski J."/>
            <person name="Sierra R."/>
            <person name="Euteneuer U."/>
            <person name="Pillet L."/>
            <person name="Moustafa A."/>
            <person name="Platzer M."/>
            <person name="Groth M."/>
            <person name="Szafranski K."/>
            <person name="Schliwa M."/>
        </authorList>
    </citation>
    <scope>NUCLEOTIDE SEQUENCE [LARGE SCALE GENOMIC DNA]</scope>
</reference>